<proteinExistence type="predicted"/>
<name>A0A0K1Q7G0_9BACT</name>
<gene>
    <name evidence="2" type="ORF">AKJ09_08404</name>
</gene>
<dbReference type="STRING" id="1391654.AKJ09_08404"/>
<organism evidence="2 3">
    <name type="scientific">Labilithrix luteola</name>
    <dbReference type="NCBI Taxonomy" id="1391654"/>
    <lineage>
        <taxon>Bacteria</taxon>
        <taxon>Pseudomonadati</taxon>
        <taxon>Myxococcota</taxon>
        <taxon>Polyangia</taxon>
        <taxon>Polyangiales</taxon>
        <taxon>Labilitrichaceae</taxon>
        <taxon>Labilithrix</taxon>
    </lineage>
</organism>
<dbReference type="KEGG" id="llu:AKJ09_08404"/>
<sequence>MSCRGHRRLCRKPLAWGALRAVLINLRRAHRQFFQGGVDMLGVRALGASRQRVRLPRVRACGTAGERGKRENAQCGCFFVEHAVRIGACAASASLCCRPGRARWRWRIQSAYVRRARRHTSSCRQPGAGHATSSDGGGPGERGGCVEDGLFAFTRPRRPVALAPRRMGARRAFQPSSQEHRGQGRASSGVMGAGDPVRTRISSERASP</sequence>
<evidence type="ECO:0000313" key="2">
    <source>
        <dbReference type="EMBL" id="AKV01741.1"/>
    </source>
</evidence>
<dbReference type="EMBL" id="CP012333">
    <property type="protein sequence ID" value="AKV01741.1"/>
    <property type="molecule type" value="Genomic_DNA"/>
</dbReference>
<dbReference type="AlphaFoldDB" id="A0A0K1Q7G0"/>
<evidence type="ECO:0000256" key="1">
    <source>
        <dbReference type="SAM" id="MobiDB-lite"/>
    </source>
</evidence>
<reference evidence="2 3" key="1">
    <citation type="submission" date="2015-08" db="EMBL/GenBank/DDBJ databases">
        <authorList>
            <person name="Babu N.S."/>
            <person name="Beckwith C.J."/>
            <person name="Beseler K.G."/>
            <person name="Brison A."/>
            <person name="Carone J.V."/>
            <person name="Caskin T.P."/>
            <person name="Diamond M."/>
            <person name="Durham M.E."/>
            <person name="Foxe J.M."/>
            <person name="Go M."/>
            <person name="Henderson B.A."/>
            <person name="Jones I.B."/>
            <person name="McGettigan J.A."/>
            <person name="Micheletti S.J."/>
            <person name="Nasrallah M.E."/>
            <person name="Ortiz D."/>
            <person name="Piller C.R."/>
            <person name="Privatt S.R."/>
            <person name="Schneider S.L."/>
            <person name="Sharp S."/>
            <person name="Smith T.C."/>
            <person name="Stanton J.D."/>
            <person name="Ullery H.E."/>
            <person name="Wilson R.J."/>
            <person name="Serrano M.G."/>
            <person name="Buck G."/>
            <person name="Lee V."/>
            <person name="Wang Y."/>
            <person name="Carvalho R."/>
            <person name="Voegtly L."/>
            <person name="Shi R."/>
            <person name="Duckworth R."/>
            <person name="Johnson A."/>
            <person name="Loviza R."/>
            <person name="Walstead R."/>
            <person name="Shah Z."/>
            <person name="Kiflezghi M."/>
            <person name="Wade K."/>
            <person name="Ball S.L."/>
            <person name="Bradley K.W."/>
            <person name="Asai D.J."/>
            <person name="Bowman C.A."/>
            <person name="Russell D.A."/>
            <person name="Pope W.H."/>
            <person name="Jacobs-Sera D."/>
            <person name="Hendrix R.W."/>
            <person name="Hatfull G.F."/>
        </authorList>
    </citation>
    <scope>NUCLEOTIDE SEQUENCE [LARGE SCALE GENOMIC DNA]</scope>
    <source>
        <strain evidence="2 3">DSM 27648</strain>
    </source>
</reference>
<feature type="region of interest" description="Disordered" evidence="1">
    <location>
        <begin position="157"/>
        <end position="208"/>
    </location>
</feature>
<protein>
    <submittedName>
        <fullName evidence="2">Uncharacterized protein</fullName>
    </submittedName>
</protein>
<feature type="region of interest" description="Disordered" evidence="1">
    <location>
        <begin position="117"/>
        <end position="141"/>
    </location>
</feature>
<dbReference type="Proteomes" id="UP000064967">
    <property type="component" value="Chromosome"/>
</dbReference>
<accession>A0A0K1Q7G0</accession>
<feature type="compositionally biased region" description="Basic and acidic residues" evidence="1">
    <location>
        <begin position="197"/>
        <end position="208"/>
    </location>
</feature>
<keyword evidence="3" id="KW-1185">Reference proteome</keyword>
<evidence type="ECO:0000313" key="3">
    <source>
        <dbReference type="Proteomes" id="UP000064967"/>
    </source>
</evidence>